<feature type="binding site" evidence="5">
    <location>
        <begin position="202"/>
        <end position="208"/>
    </location>
    <ligand>
        <name>2-oxoglutarate</name>
        <dbReference type="ChEBI" id="CHEBI:16810"/>
    </ligand>
</feature>
<dbReference type="EC" id="1.14.11.-" evidence="8"/>
<keyword evidence="1 6" id="KW-0479">Metal-binding</keyword>
<dbReference type="GO" id="GO:0035513">
    <property type="term" value="P:oxidative RNA demethylation"/>
    <property type="evidence" value="ECO:0007669"/>
    <property type="project" value="TreeGrafter"/>
</dbReference>
<feature type="binding site" evidence="6">
    <location>
        <position position="185"/>
    </location>
    <ligand>
        <name>Fe cation</name>
        <dbReference type="ChEBI" id="CHEBI:24875"/>
        <note>catalytic</note>
    </ligand>
</feature>
<dbReference type="Gene3D" id="2.60.120.590">
    <property type="entry name" value="Alpha-ketoglutarate-dependent dioxygenase AlkB-like"/>
    <property type="match status" value="1"/>
</dbReference>
<evidence type="ECO:0000256" key="2">
    <source>
        <dbReference type="ARBA" id="ARBA00022964"/>
    </source>
</evidence>
<dbReference type="PROSITE" id="PS51471">
    <property type="entry name" value="FE2OG_OXY"/>
    <property type="match status" value="1"/>
</dbReference>
<dbReference type="HOGENOM" id="CLU_039677_1_1_5"/>
<dbReference type="InterPro" id="IPR027450">
    <property type="entry name" value="AlkB-like"/>
</dbReference>
<dbReference type="Pfam" id="PF13532">
    <property type="entry name" value="2OG-FeII_Oxy_2"/>
    <property type="match status" value="1"/>
</dbReference>
<proteinExistence type="predicted"/>
<dbReference type="GO" id="GO:0005737">
    <property type="term" value="C:cytoplasm"/>
    <property type="evidence" value="ECO:0007669"/>
    <property type="project" value="TreeGrafter"/>
</dbReference>
<evidence type="ECO:0000256" key="4">
    <source>
        <dbReference type="ARBA" id="ARBA00023004"/>
    </source>
</evidence>
<dbReference type="GO" id="GO:0035516">
    <property type="term" value="F:broad specificity oxidative DNA demethylase activity"/>
    <property type="evidence" value="ECO:0007669"/>
    <property type="project" value="TreeGrafter"/>
</dbReference>
<sequence>MDDLLTSIRPRTVLAEGAVWLPGFALAEAPALHQAIAEVSAQAPFRHFHTRMGPMSAAMTSCGACGWVADPSGYRYSRTDPQSGQPWPAMPDALRHLAVRAAAEAGYEGFDPASCLINRYGPGAKMGLHQDRDEGMPEAPVVSVSLGVPARFSFGGSRRTDPKRIIELLDGDVVVWGGVSRFAWHGVSPIRETFHQQTGAMRYNLTFRAINAALFRP</sequence>
<reference evidence="8 9" key="1">
    <citation type="journal article" date="2015" name="Appl. Microbiol. Biotechnol.">
        <title>The consequence of an additional NADH dehydrogenase paralog on the growth of Gluconobacter oxydans DSM3504.</title>
        <authorList>
            <person name="Kostner D."/>
            <person name="Luchterhand B."/>
            <person name="Junker A."/>
            <person name="Volland S."/>
            <person name="Daniel R."/>
            <person name="Buchs J."/>
            <person name="Liebl W."/>
            <person name="Ehrenreich A."/>
        </authorList>
    </citation>
    <scope>NUCLEOTIDE SEQUENCE [LARGE SCALE GENOMIC DNA]</scope>
    <source>
        <strain evidence="8">DSM 3504</strain>
    </source>
</reference>
<feature type="binding site" evidence="5">
    <location>
        <begin position="118"/>
        <end position="120"/>
    </location>
    <ligand>
        <name>2-oxoglutarate</name>
        <dbReference type="ChEBI" id="CHEBI:16810"/>
    </ligand>
</feature>
<dbReference type="PANTHER" id="PTHR16557:SF2">
    <property type="entry name" value="NUCLEIC ACID DIOXYGENASE ALKBH1"/>
    <property type="match status" value="1"/>
</dbReference>
<dbReference type="SUPFAM" id="SSF51197">
    <property type="entry name" value="Clavaminate synthase-like"/>
    <property type="match status" value="1"/>
</dbReference>
<comment type="cofactor">
    <cofactor evidence="6">
        <name>Fe(2+)</name>
        <dbReference type="ChEBI" id="CHEBI:29033"/>
    </cofactor>
    <text evidence="6">Binds 1 Fe(2+) ion per subunit.</text>
</comment>
<dbReference type="AlphaFoldDB" id="A0A067Z6I8"/>
<dbReference type="GO" id="GO:0008198">
    <property type="term" value="F:ferrous iron binding"/>
    <property type="evidence" value="ECO:0007669"/>
    <property type="project" value="TreeGrafter"/>
</dbReference>
<dbReference type="InterPro" id="IPR005123">
    <property type="entry name" value="Oxoglu/Fe-dep_dioxygenase_dom"/>
</dbReference>
<feature type="binding site" evidence="5">
    <location>
        <begin position="74"/>
        <end position="76"/>
    </location>
    <ligand>
        <name>substrate</name>
    </ligand>
</feature>
<evidence type="ECO:0000256" key="6">
    <source>
        <dbReference type="PIRSR" id="PIRSR604574-2"/>
    </source>
</evidence>
<dbReference type="NCBIfam" id="NF011930">
    <property type="entry name" value="PRK15401.1"/>
    <property type="match status" value="1"/>
</dbReference>
<evidence type="ECO:0000256" key="1">
    <source>
        <dbReference type="ARBA" id="ARBA00022723"/>
    </source>
</evidence>
<evidence type="ECO:0000256" key="5">
    <source>
        <dbReference type="PIRSR" id="PIRSR604574-1"/>
    </source>
</evidence>
<protein>
    <submittedName>
        <fullName evidence="8">Alpha-ketoglutarate-dependent dioxygenase AlkB</fullName>
        <ecNumber evidence="8">1.14.11.-</ecNumber>
    </submittedName>
</protein>
<keyword evidence="4 6" id="KW-0408">Iron</keyword>
<feature type="binding site" evidence="6">
    <location>
        <position position="131"/>
    </location>
    <ligand>
        <name>Fe cation</name>
        <dbReference type="ChEBI" id="CHEBI:24875"/>
        <note>catalytic</note>
    </ligand>
</feature>
<dbReference type="Proteomes" id="UP000031656">
    <property type="component" value="Chromosome"/>
</dbReference>
<feature type="binding site" evidence="5">
    <location>
        <position position="67"/>
    </location>
    <ligand>
        <name>substrate</name>
    </ligand>
</feature>
<feature type="binding site" evidence="5">
    <location>
        <position position="159"/>
    </location>
    <ligand>
        <name>substrate</name>
    </ligand>
</feature>
<dbReference type="InterPro" id="IPR004574">
    <property type="entry name" value="Alkb"/>
</dbReference>
<dbReference type="GeneID" id="56906102"/>
<organism evidence="8 9">
    <name type="scientific">Gluconobacter oxydans DSM 3504</name>
    <dbReference type="NCBI Taxonomy" id="1288313"/>
    <lineage>
        <taxon>Bacteria</taxon>
        <taxon>Pseudomonadati</taxon>
        <taxon>Pseudomonadota</taxon>
        <taxon>Alphaproteobacteria</taxon>
        <taxon>Acetobacterales</taxon>
        <taxon>Acetobacteraceae</taxon>
        <taxon>Gluconobacter</taxon>
    </lineage>
</organism>
<dbReference type="RefSeq" id="WP_041112046.1">
    <property type="nucleotide sequence ID" value="NZ_CP004373.1"/>
</dbReference>
<accession>A0A067Z6I8</accession>
<evidence type="ECO:0000256" key="3">
    <source>
        <dbReference type="ARBA" id="ARBA00023002"/>
    </source>
</evidence>
<keyword evidence="3 8" id="KW-0560">Oxidoreductase</keyword>
<dbReference type="EMBL" id="CP004373">
    <property type="protein sequence ID" value="AHK71762.1"/>
    <property type="molecule type" value="Genomic_DNA"/>
</dbReference>
<keyword evidence="2 8" id="KW-0223">Dioxygenase</keyword>
<evidence type="ECO:0000313" key="8">
    <source>
        <dbReference type="EMBL" id="AHK71762.1"/>
    </source>
</evidence>
<dbReference type="KEGG" id="goy:GLS_c18880"/>
<dbReference type="PANTHER" id="PTHR16557">
    <property type="entry name" value="ALKYLATED DNA REPAIR PROTEIN ALKB-RELATED"/>
    <property type="match status" value="1"/>
</dbReference>
<evidence type="ECO:0000313" key="9">
    <source>
        <dbReference type="Proteomes" id="UP000031656"/>
    </source>
</evidence>
<evidence type="ECO:0000259" key="7">
    <source>
        <dbReference type="PROSITE" id="PS51471"/>
    </source>
</evidence>
<feature type="binding site" evidence="6">
    <location>
        <position position="129"/>
    </location>
    <ligand>
        <name>Fe cation</name>
        <dbReference type="ChEBI" id="CHEBI:24875"/>
        <note>catalytic</note>
    </ligand>
</feature>
<feature type="binding site" evidence="5">
    <location>
        <position position="133"/>
    </location>
    <ligand>
        <name>substrate</name>
    </ligand>
</feature>
<dbReference type="InterPro" id="IPR037151">
    <property type="entry name" value="AlkB-like_sf"/>
</dbReference>
<name>A0A067Z6I8_GLUOY</name>
<gene>
    <name evidence="8" type="primary">alkB</name>
    <name evidence="8" type="ORF">GLS_c18880</name>
</gene>
<dbReference type="GO" id="GO:0035515">
    <property type="term" value="F:oxidative RNA demethylase activity"/>
    <property type="evidence" value="ECO:0007669"/>
    <property type="project" value="TreeGrafter"/>
</dbReference>
<feature type="domain" description="Fe2OG dioxygenase" evidence="7">
    <location>
        <begin position="111"/>
        <end position="211"/>
    </location>
</feature>